<keyword evidence="9" id="KW-0106">Calcium</keyword>
<feature type="region of interest" description="Disordered" evidence="11">
    <location>
        <begin position="1"/>
        <end position="30"/>
    </location>
</feature>
<evidence type="ECO:0000256" key="2">
    <source>
        <dbReference type="ARBA" id="ARBA00001970"/>
    </source>
</evidence>
<dbReference type="GO" id="GO:0140825">
    <property type="term" value="F:lactoperoxidase activity"/>
    <property type="evidence" value="ECO:0007669"/>
    <property type="project" value="UniProtKB-EC"/>
</dbReference>
<dbReference type="Gramene" id="AUR62043852-RA">
    <property type="protein sequence ID" value="AUR62043852-RA:cds"/>
    <property type="gene ID" value="AUR62043852"/>
</dbReference>
<dbReference type="Gramene" id="AUR62043850-RA">
    <property type="protein sequence ID" value="AUR62043850-RA:cds"/>
    <property type="gene ID" value="AUR62043850"/>
</dbReference>
<dbReference type="EnsemblPlants" id="AUR62043850-RA">
    <property type="protein sequence ID" value="AUR62043850-RA:cds"/>
    <property type="gene ID" value="AUR62043850"/>
</dbReference>
<evidence type="ECO:0000256" key="11">
    <source>
        <dbReference type="SAM" id="MobiDB-lite"/>
    </source>
</evidence>
<keyword evidence="5" id="KW-0349">Heme</keyword>
<keyword evidence="14" id="KW-1185">Reference proteome</keyword>
<evidence type="ECO:0000256" key="4">
    <source>
        <dbReference type="ARBA" id="ARBA00022559"/>
    </source>
</evidence>
<dbReference type="GO" id="GO:0006979">
    <property type="term" value="P:response to oxidative stress"/>
    <property type="evidence" value="ECO:0007669"/>
    <property type="project" value="InterPro"/>
</dbReference>
<dbReference type="AlphaFoldDB" id="A0A803ND83"/>
<dbReference type="EC" id="1.11.1.7" evidence="3"/>
<comment type="cofactor">
    <cofactor evidence="2">
        <name>heme b</name>
        <dbReference type="ChEBI" id="CHEBI:60344"/>
    </cofactor>
</comment>
<protein>
    <recommendedName>
        <fullName evidence="3">peroxidase</fullName>
        <ecNumber evidence="3">1.11.1.7</ecNumber>
    </recommendedName>
</protein>
<keyword evidence="4" id="KW-0575">Peroxidase</keyword>
<reference evidence="13" key="1">
    <citation type="journal article" date="2017" name="Nature">
        <title>The genome of Chenopodium quinoa.</title>
        <authorList>
            <person name="Jarvis D.E."/>
            <person name="Ho Y.S."/>
            <person name="Lightfoot D.J."/>
            <person name="Schmoeckel S.M."/>
            <person name="Li B."/>
            <person name="Borm T.J.A."/>
            <person name="Ohyanagi H."/>
            <person name="Mineta K."/>
            <person name="Michell C.T."/>
            <person name="Saber N."/>
            <person name="Kharbatia N.M."/>
            <person name="Rupper R.R."/>
            <person name="Sharp A.R."/>
            <person name="Dally N."/>
            <person name="Boughton B.A."/>
            <person name="Woo Y.H."/>
            <person name="Gao G."/>
            <person name="Schijlen E.G.W.M."/>
            <person name="Guo X."/>
            <person name="Momin A.A."/>
            <person name="Negrao S."/>
            <person name="Al-Babili S."/>
            <person name="Gehring C."/>
            <person name="Roessner U."/>
            <person name="Jung C."/>
            <person name="Murphy K."/>
            <person name="Arold S.T."/>
            <person name="Gojobori T."/>
            <person name="van der Linden C.G."/>
            <person name="van Loo E.N."/>
            <person name="Jellen E.N."/>
            <person name="Maughan P.J."/>
            <person name="Tester M."/>
        </authorList>
    </citation>
    <scope>NUCLEOTIDE SEQUENCE [LARGE SCALE GENOMIC DNA]</scope>
    <source>
        <strain evidence="13">cv. PI 614886</strain>
    </source>
</reference>
<evidence type="ECO:0000256" key="9">
    <source>
        <dbReference type="PIRSR" id="PIRSR600823-3"/>
    </source>
</evidence>
<dbReference type="GO" id="GO:0046872">
    <property type="term" value="F:metal ion binding"/>
    <property type="evidence" value="ECO:0007669"/>
    <property type="project" value="UniProtKB-KW"/>
</dbReference>
<organism evidence="13 14">
    <name type="scientific">Chenopodium quinoa</name>
    <name type="common">Quinoa</name>
    <dbReference type="NCBI Taxonomy" id="63459"/>
    <lineage>
        <taxon>Eukaryota</taxon>
        <taxon>Viridiplantae</taxon>
        <taxon>Streptophyta</taxon>
        <taxon>Embryophyta</taxon>
        <taxon>Tracheophyta</taxon>
        <taxon>Spermatophyta</taxon>
        <taxon>Magnoliopsida</taxon>
        <taxon>eudicotyledons</taxon>
        <taxon>Gunneridae</taxon>
        <taxon>Pentapetalae</taxon>
        <taxon>Caryophyllales</taxon>
        <taxon>Chenopodiaceae</taxon>
        <taxon>Chenopodioideae</taxon>
        <taxon>Atripliceae</taxon>
        <taxon>Chenopodium</taxon>
    </lineage>
</organism>
<keyword evidence="7" id="KW-0560">Oxidoreductase</keyword>
<comment type="similarity">
    <text evidence="10">Belongs to the peroxidase family.</text>
</comment>
<dbReference type="InterPro" id="IPR000823">
    <property type="entry name" value="Peroxidase_pln"/>
</dbReference>
<accession>A0A803ND83</accession>
<dbReference type="Proteomes" id="UP000596660">
    <property type="component" value="Unplaced"/>
</dbReference>
<sequence length="123" mass="12876">MCAAAAVSEDEEEEEQEEVTSTGSSGGGLLIWPSGDLVKMKRRGRAGAGQEHNFSPAILAFFDCDASVLVEGDGTEKADPANKSLGGFEVIETAKRELELFCPGTVSCADILALAARDVVMVP</sequence>
<evidence type="ECO:0000256" key="7">
    <source>
        <dbReference type="ARBA" id="ARBA00023002"/>
    </source>
</evidence>
<dbReference type="Pfam" id="PF00141">
    <property type="entry name" value="peroxidase"/>
    <property type="match status" value="1"/>
</dbReference>
<dbReference type="InterPro" id="IPR002016">
    <property type="entry name" value="Haem_peroxidase"/>
</dbReference>
<comment type="cofactor">
    <cofactor evidence="9">
        <name>Ca(2+)</name>
        <dbReference type="ChEBI" id="CHEBI:29108"/>
    </cofactor>
    <text evidence="9">Binds 2 calcium ions per subunit.</text>
</comment>
<evidence type="ECO:0000256" key="8">
    <source>
        <dbReference type="ARBA" id="ARBA00023004"/>
    </source>
</evidence>
<dbReference type="PRINTS" id="PR00461">
    <property type="entry name" value="PLPEROXIDASE"/>
</dbReference>
<evidence type="ECO:0000313" key="13">
    <source>
        <dbReference type="EnsemblPlants" id="AUR62044074-RA:cds"/>
    </source>
</evidence>
<accession>A0A803NCM6</accession>
<dbReference type="PROSITE" id="PS50873">
    <property type="entry name" value="PEROXIDASE_4"/>
    <property type="match status" value="1"/>
</dbReference>
<evidence type="ECO:0000313" key="14">
    <source>
        <dbReference type="Proteomes" id="UP000596660"/>
    </source>
</evidence>
<keyword evidence="6 9" id="KW-0479">Metal-binding</keyword>
<evidence type="ECO:0000256" key="6">
    <source>
        <dbReference type="ARBA" id="ARBA00022723"/>
    </source>
</evidence>
<evidence type="ECO:0000259" key="12">
    <source>
        <dbReference type="PROSITE" id="PS50873"/>
    </source>
</evidence>
<dbReference type="EnsemblPlants" id="AUR62044074-RA">
    <property type="protein sequence ID" value="AUR62044074-RA:cds"/>
    <property type="gene ID" value="AUR62044074"/>
</dbReference>
<feature type="domain" description="Plant heme peroxidase family profile" evidence="12">
    <location>
        <begin position="64"/>
        <end position="123"/>
    </location>
</feature>
<keyword evidence="8" id="KW-0408">Iron</keyword>
<feature type="binding site" evidence="9">
    <location>
        <position position="65"/>
    </location>
    <ligand>
        <name>Ca(2+)</name>
        <dbReference type="ChEBI" id="CHEBI:29108"/>
        <label>1</label>
    </ligand>
</feature>
<dbReference type="Gene3D" id="1.10.520.10">
    <property type="match status" value="1"/>
</dbReference>
<evidence type="ECO:0000256" key="10">
    <source>
        <dbReference type="RuleBase" id="RU004241"/>
    </source>
</evidence>
<proteinExistence type="inferred from homology"/>
<dbReference type="InterPro" id="IPR010255">
    <property type="entry name" value="Haem_peroxidase_sf"/>
</dbReference>
<name>A0A803ND83_CHEQI</name>
<evidence type="ECO:0000256" key="3">
    <source>
        <dbReference type="ARBA" id="ARBA00012313"/>
    </source>
</evidence>
<dbReference type="PANTHER" id="PTHR31235">
    <property type="entry name" value="PEROXIDASE 25-RELATED"/>
    <property type="match status" value="1"/>
</dbReference>
<reference evidence="13" key="2">
    <citation type="submission" date="2021-03" db="UniProtKB">
        <authorList>
            <consortium name="EnsemblPlants"/>
        </authorList>
    </citation>
    <scope>IDENTIFICATION</scope>
</reference>
<dbReference type="Gramene" id="AUR62044074-RA">
    <property type="protein sequence ID" value="AUR62044074-RA:cds"/>
    <property type="gene ID" value="AUR62044074"/>
</dbReference>
<feature type="compositionally biased region" description="Acidic residues" evidence="11">
    <location>
        <begin position="8"/>
        <end position="18"/>
    </location>
</feature>
<evidence type="ECO:0000256" key="1">
    <source>
        <dbReference type="ARBA" id="ARBA00000189"/>
    </source>
</evidence>
<evidence type="ECO:0000256" key="5">
    <source>
        <dbReference type="ARBA" id="ARBA00022617"/>
    </source>
</evidence>
<feature type="binding site" evidence="9">
    <location>
        <position position="76"/>
    </location>
    <ligand>
        <name>Ca(2+)</name>
        <dbReference type="ChEBI" id="CHEBI:29108"/>
        <label>1</label>
    </ligand>
</feature>
<dbReference type="SUPFAM" id="SSF48113">
    <property type="entry name" value="Heme-dependent peroxidases"/>
    <property type="match status" value="1"/>
</dbReference>
<feature type="binding site" evidence="9">
    <location>
        <position position="67"/>
    </location>
    <ligand>
        <name>Ca(2+)</name>
        <dbReference type="ChEBI" id="CHEBI:29108"/>
        <label>1</label>
    </ligand>
</feature>
<dbReference type="EnsemblPlants" id="AUR62043852-RA">
    <property type="protein sequence ID" value="AUR62043852-RA:cds"/>
    <property type="gene ID" value="AUR62043852"/>
</dbReference>
<dbReference type="GO" id="GO:0020037">
    <property type="term" value="F:heme binding"/>
    <property type="evidence" value="ECO:0007669"/>
    <property type="project" value="InterPro"/>
</dbReference>
<accession>A0A803NCM8</accession>
<comment type="catalytic activity">
    <reaction evidence="1">
        <text>2 a phenolic donor + H2O2 = 2 a phenolic radical donor + 2 H2O</text>
        <dbReference type="Rhea" id="RHEA:56136"/>
        <dbReference type="ChEBI" id="CHEBI:15377"/>
        <dbReference type="ChEBI" id="CHEBI:16240"/>
        <dbReference type="ChEBI" id="CHEBI:139520"/>
        <dbReference type="ChEBI" id="CHEBI:139521"/>
        <dbReference type="EC" id="1.11.1.7"/>
    </reaction>
</comment>